<feature type="region of interest" description="Disordered" evidence="1">
    <location>
        <begin position="28"/>
        <end position="62"/>
    </location>
</feature>
<feature type="region of interest" description="Disordered" evidence="1">
    <location>
        <begin position="119"/>
        <end position="139"/>
    </location>
</feature>
<evidence type="ECO:0000313" key="3">
    <source>
        <dbReference type="Proteomes" id="UP001501771"/>
    </source>
</evidence>
<comment type="caution">
    <text evidence="2">The sequence shown here is derived from an EMBL/GenBank/DDBJ whole genome shotgun (WGS) entry which is preliminary data.</text>
</comment>
<organism evidence="2 3">
    <name type="scientific">Nocardioides koreensis</name>
    <dbReference type="NCBI Taxonomy" id="433651"/>
    <lineage>
        <taxon>Bacteria</taxon>
        <taxon>Bacillati</taxon>
        <taxon>Actinomycetota</taxon>
        <taxon>Actinomycetes</taxon>
        <taxon>Propionibacteriales</taxon>
        <taxon>Nocardioidaceae</taxon>
        <taxon>Nocardioides</taxon>
    </lineage>
</organism>
<sequence>MRGQDPADDGVGHDLAAAAGVAGGLEPVDLAEQRGVHGDAVLDREQGGEPGHGVGGGAQGGVPLGLGAAPACGHGGGVEPGGALPGRGGELPLAHGLQGGGVAGEVGVDAAAVGQAQAAGLPGEDGGLPAGDPAGPEGVQGVGHLVAQHPGQAEVLLAAVRGLASGQGDLGGDAAALPGRGHPGRGGLGALGGVELAGDHRLGGPRRRR</sequence>
<protein>
    <submittedName>
        <fullName evidence="2">Uncharacterized protein</fullName>
    </submittedName>
</protein>
<accession>A0ABN2ZQV9</accession>
<feature type="region of interest" description="Disordered" evidence="1">
    <location>
        <begin position="169"/>
        <end position="209"/>
    </location>
</feature>
<proteinExistence type="predicted"/>
<evidence type="ECO:0000313" key="2">
    <source>
        <dbReference type="EMBL" id="GAA2146101.1"/>
    </source>
</evidence>
<name>A0ABN2ZQV9_9ACTN</name>
<evidence type="ECO:0000256" key="1">
    <source>
        <dbReference type="SAM" id="MobiDB-lite"/>
    </source>
</evidence>
<feature type="compositionally biased region" description="Gly residues" evidence="1">
    <location>
        <begin position="48"/>
        <end position="62"/>
    </location>
</feature>
<keyword evidence="3" id="KW-1185">Reference proteome</keyword>
<gene>
    <name evidence="2" type="ORF">GCM10009844_21740</name>
</gene>
<dbReference type="Proteomes" id="UP001501771">
    <property type="component" value="Unassembled WGS sequence"/>
</dbReference>
<dbReference type="EMBL" id="BAAAQR010000005">
    <property type="protein sequence ID" value="GAA2146101.1"/>
    <property type="molecule type" value="Genomic_DNA"/>
</dbReference>
<reference evidence="2 3" key="1">
    <citation type="journal article" date="2019" name="Int. J. Syst. Evol. Microbiol.">
        <title>The Global Catalogue of Microorganisms (GCM) 10K type strain sequencing project: providing services to taxonomists for standard genome sequencing and annotation.</title>
        <authorList>
            <consortium name="The Broad Institute Genomics Platform"/>
            <consortium name="The Broad Institute Genome Sequencing Center for Infectious Disease"/>
            <person name="Wu L."/>
            <person name="Ma J."/>
        </authorList>
    </citation>
    <scope>NUCLEOTIDE SEQUENCE [LARGE SCALE GENOMIC DNA]</scope>
    <source>
        <strain evidence="2 3">JCM 16022</strain>
    </source>
</reference>
<feature type="compositionally biased region" description="Basic and acidic residues" evidence="1">
    <location>
        <begin position="31"/>
        <end position="47"/>
    </location>
</feature>
<feature type="compositionally biased region" description="Low complexity" evidence="1">
    <location>
        <begin position="169"/>
        <end position="180"/>
    </location>
</feature>